<dbReference type="RefSeq" id="WP_194539320.1">
    <property type="nucleotide sequence ID" value="NZ_JACEFB010000014.1"/>
</dbReference>
<dbReference type="InterPro" id="IPR020904">
    <property type="entry name" value="Sc_DH/Rdtase_CS"/>
</dbReference>
<proteinExistence type="inferred from homology"/>
<dbReference type="PANTHER" id="PTHR44196">
    <property type="entry name" value="DEHYDROGENASE/REDUCTASE SDR FAMILY MEMBER 7B"/>
    <property type="match status" value="1"/>
</dbReference>
<dbReference type="InterPro" id="IPR002347">
    <property type="entry name" value="SDR_fam"/>
</dbReference>
<evidence type="ECO:0000259" key="4">
    <source>
        <dbReference type="SMART" id="SM00822"/>
    </source>
</evidence>
<reference evidence="5 6" key="1">
    <citation type="submission" date="2020-07" db="EMBL/GenBank/DDBJ databases">
        <title>Thermogemmata thermophila gen. nov., sp. nov., a novel moderate thermophilic planctomycete from a Kamchatka hot spring.</title>
        <authorList>
            <person name="Elcheninov A.G."/>
            <person name="Podosokorskaya O.A."/>
            <person name="Kovaleva O.L."/>
            <person name="Novikov A."/>
            <person name="Bonch-Osmolovskaya E.A."/>
            <person name="Toshchakov S.V."/>
            <person name="Kublanov I.V."/>
        </authorList>
    </citation>
    <scope>NUCLEOTIDE SEQUENCE [LARGE SCALE GENOMIC DNA]</scope>
    <source>
        <strain evidence="5 6">2918</strain>
    </source>
</reference>
<sequence length="280" mass="31288">MRRQLAGKRCLLTGASGGIGRALAQALAQAGVRLMLTGRRQEALAELARQLQKQGSHADFYPADLTQPAQRQHLVEQTIRSLGGLDLLINNAGIGSWGHFDTSTPEILRTIMEVNFFAPVELTRLAMPHLMQGEQPAVVNITSMCGRRGMPAWSEYSASKYALVGMSEAWRGEFVRFQVDVITIVPGLTNSGLDQHLLRKEGRAQIRFERGMTPEYLAGQILRAIERNRREVVIGREARQLLFFQRWFPRLTDWLIGRKIRALYRKDSTPSSPPASGGNP</sequence>
<gene>
    <name evidence="5" type="ORF">H0921_14960</name>
</gene>
<comment type="similarity">
    <text evidence="1 3">Belongs to the short-chain dehydrogenases/reductases (SDR) family.</text>
</comment>
<accession>A0A7V8VGM6</accession>
<dbReference type="InterPro" id="IPR036291">
    <property type="entry name" value="NAD(P)-bd_dom_sf"/>
</dbReference>
<evidence type="ECO:0000256" key="1">
    <source>
        <dbReference type="ARBA" id="ARBA00006484"/>
    </source>
</evidence>
<protein>
    <submittedName>
        <fullName evidence="5">SDR family oxidoreductase</fullName>
    </submittedName>
</protein>
<keyword evidence="2" id="KW-0560">Oxidoreductase</keyword>
<dbReference type="SUPFAM" id="SSF51735">
    <property type="entry name" value="NAD(P)-binding Rossmann-fold domains"/>
    <property type="match status" value="1"/>
</dbReference>
<dbReference type="PANTHER" id="PTHR44196:SF1">
    <property type="entry name" value="DEHYDROGENASE_REDUCTASE SDR FAMILY MEMBER 7B"/>
    <property type="match status" value="1"/>
</dbReference>
<evidence type="ECO:0000313" key="6">
    <source>
        <dbReference type="Proteomes" id="UP000542342"/>
    </source>
</evidence>
<dbReference type="PRINTS" id="PR00081">
    <property type="entry name" value="GDHRDH"/>
</dbReference>
<dbReference type="GO" id="GO:0016491">
    <property type="term" value="F:oxidoreductase activity"/>
    <property type="evidence" value="ECO:0007669"/>
    <property type="project" value="UniProtKB-KW"/>
</dbReference>
<evidence type="ECO:0000256" key="3">
    <source>
        <dbReference type="RuleBase" id="RU000363"/>
    </source>
</evidence>
<dbReference type="Proteomes" id="UP000542342">
    <property type="component" value="Unassembled WGS sequence"/>
</dbReference>
<dbReference type="NCBIfam" id="NF004825">
    <property type="entry name" value="PRK06181.1"/>
    <property type="match status" value="1"/>
</dbReference>
<dbReference type="EMBL" id="JACEFB010000014">
    <property type="protein sequence ID" value="MBA2227457.1"/>
    <property type="molecule type" value="Genomic_DNA"/>
</dbReference>
<dbReference type="GO" id="GO:0016020">
    <property type="term" value="C:membrane"/>
    <property type="evidence" value="ECO:0007669"/>
    <property type="project" value="TreeGrafter"/>
</dbReference>
<dbReference type="InterPro" id="IPR057326">
    <property type="entry name" value="KR_dom"/>
</dbReference>
<organism evidence="5 6">
    <name type="scientific">Thermogemmata fonticola</name>
    <dbReference type="NCBI Taxonomy" id="2755323"/>
    <lineage>
        <taxon>Bacteria</taxon>
        <taxon>Pseudomonadati</taxon>
        <taxon>Planctomycetota</taxon>
        <taxon>Planctomycetia</taxon>
        <taxon>Gemmatales</taxon>
        <taxon>Gemmataceae</taxon>
        <taxon>Thermogemmata</taxon>
    </lineage>
</organism>
<evidence type="ECO:0000313" key="5">
    <source>
        <dbReference type="EMBL" id="MBA2227457.1"/>
    </source>
</evidence>
<keyword evidence="6" id="KW-1185">Reference proteome</keyword>
<name>A0A7V8VGM6_9BACT</name>
<dbReference type="SMART" id="SM00822">
    <property type="entry name" value="PKS_KR"/>
    <property type="match status" value="1"/>
</dbReference>
<comment type="caution">
    <text evidence="5">The sequence shown here is derived from an EMBL/GenBank/DDBJ whole genome shotgun (WGS) entry which is preliminary data.</text>
</comment>
<evidence type="ECO:0000256" key="2">
    <source>
        <dbReference type="ARBA" id="ARBA00023002"/>
    </source>
</evidence>
<dbReference type="Gene3D" id="3.40.50.720">
    <property type="entry name" value="NAD(P)-binding Rossmann-like Domain"/>
    <property type="match status" value="1"/>
</dbReference>
<dbReference type="PROSITE" id="PS00061">
    <property type="entry name" value="ADH_SHORT"/>
    <property type="match status" value="1"/>
</dbReference>
<feature type="domain" description="Ketoreductase" evidence="4">
    <location>
        <begin position="8"/>
        <end position="173"/>
    </location>
</feature>
<dbReference type="PRINTS" id="PR00080">
    <property type="entry name" value="SDRFAMILY"/>
</dbReference>
<dbReference type="Pfam" id="PF00106">
    <property type="entry name" value="adh_short"/>
    <property type="match status" value="1"/>
</dbReference>
<dbReference type="AlphaFoldDB" id="A0A7V8VGM6"/>